<dbReference type="InterPro" id="IPR011990">
    <property type="entry name" value="TPR-like_helical_dom_sf"/>
</dbReference>
<dbReference type="PANTHER" id="PTHR45011:SF1">
    <property type="entry name" value="DAP3-BINDING CELL DEATH ENHANCER 1"/>
    <property type="match status" value="1"/>
</dbReference>
<dbReference type="PANTHER" id="PTHR45011">
    <property type="entry name" value="DAP3-BINDING CELL DEATH ENHANCER 1"/>
    <property type="match status" value="1"/>
</dbReference>
<evidence type="ECO:0000256" key="1">
    <source>
        <dbReference type="SAM" id="SignalP"/>
    </source>
</evidence>
<proteinExistence type="predicted"/>
<evidence type="ECO:0000313" key="3">
    <source>
        <dbReference type="Proteomes" id="UP000256478"/>
    </source>
</evidence>
<dbReference type="Pfam" id="PF08238">
    <property type="entry name" value="Sel1"/>
    <property type="match status" value="4"/>
</dbReference>
<comment type="caution">
    <text evidence="2">The sequence shown here is derived from an EMBL/GenBank/DDBJ whole genome shotgun (WGS) entry which is preliminary data.</text>
</comment>
<keyword evidence="1" id="KW-0732">Signal</keyword>
<dbReference type="InterPro" id="IPR006597">
    <property type="entry name" value="Sel1-like"/>
</dbReference>
<dbReference type="Proteomes" id="UP000256478">
    <property type="component" value="Unassembled WGS sequence"/>
</dbReference>
<protein>
    <submittedName>
        <fullName evidence="2">Sel1 repeat family protein</fullName>
    </submittedName>
</protein>
<accession>A0A3E0TVN4</accession>
<feature type="signal peptide" evidence="1">
    <location>
        <begin position="1"/>
        <end position="23"/>
    </location>
</feature>
<dbReference type="OrthoDB" id="8561742at2"/>
<gene>
    <name evidence="2" type="ORF">DXX93_19005</name>
</gene>
<dbReference type="SMART" id="SM00671">
    <property type="entry name" value="SEL1"/>
    <property type="match status" value="4"/>
</dbReference>
<evidence type="ECO:0000313" key="2">
    <source>
        <dbReference type="EMBL" id="REL28447.1"/>
    </source>
</evidence>
<reference evidence="2 3" key="1">
    <citation type="submission" date="2018-08" db="EMBL/GenBank/DDBJ databases">
        <title>Thalassotalea euphylliae genome.</title>
        <authorList>
            <person name="Summers S."/>
            <person name="Rice S.A."/>
            <person name="Freckelton M.L."/>
            <person name="Nedved B.T."/>
            <person name="Hadfield M.G."/>
        </authorList>
    </citation>
    <scope>NUCLEOTIDE SEQUENCE [LARGE SCALE GENOMIC DNA]</scope>
    <source>
        <strain evidence="2 3">H1</strain>
    </source>
</reference>
<name>A0A3E0TVN4_9GAMM</name>
<dbReference type="EMBL" id="QUOU01000001">
    <property type="protein sequence ID" value="REL28447.1"/>
    <property type="molecule type" value="Genomic_DNA"/>
</dbReference>
<sequence length="242" mass="27203">MMNKLNLASLTLVLSISSLSTLGADLKSGIYELNRGQFKAAMAEFQPLLEEGYAPAQYQVAMMYKNGWGMRKNLQKSYQLLTLAADQNYPDAQFELALMYTEGEPVEKNAKKAFELTKKAADKGLASAQFNLGVMYAEGTGTYRDNTKAVREYEKAARQNYALAQFNLALMHFEGKGTERSLFQSYIWNTIASRNGYKPAESSRVLDERKLGVEQIKKGREEADSLYRNLLAQAEIRAKNSQ</sequence>
<dbReference type="AlphaFoldDB" id="A0A3E0TVN4"/>
<organism evidence="2 3">
    <name type="scientific">Thalassotalea euphylliae</name>
    <dbReference type="NCBI Taxonomy" id="1655234"/>
    <lineage>
        <taxon>Bacteria</taxon>
        <taxon>Pseudomonadati</taxon>
        <taxon>Pseudomonadota</taxon>
        <taxon>Gammaproteobacteria</taxon>
        <taxon>Alteromonadales</taxon>
        <taxon>Colwelliaceae</taxon>
        <taxon>Thalassotalea</taxon>
    </lineage>
</organism>
<dbReference type="SUPFAM" id="SSF81901">
    <property type="entry name" value="HCP-like"/>
    <property type="match status" value="1"/>
</dbReference>
<dbReference type="InterPro" id="IPR052748">
    <property type="entry name" value="ISR_Activator"/>
</dbReference>
<dbReference type="Gene3D" id="1.25.40.10">
    <property type="entry name" value="Tetratricopeptide repeat domain"/>
    <property type="match status" value="2"/>
</dbReference>
<feature type="chain" id="PRO_5017767914" evidence="1">
    <location>
        <begin position="24"/>
        <end position="242"/>
    </location>
</feature>